<reference evidence="1 2" key="1">
    <citation type="submission" date="2016-10" db="EMBL/GenBank/DDBJ databases">
        <authorList>
            <person name="de Groot N.N."/>
        </authorList>
    </citation>
    <scope>NUCLEOTIDE SEQUENCE [LARGE SCALE GENOMIC DNA]</scope>
    <source>
        <strain evidence="1 2">DSM 22187</strain>
    </source>
</reference>
<proteinExistence type="predicted"/>
<dbReference type="AlphaFoldDB" id="A0A1H6YJN3"/>
<gene>
    <name evidence="1" type="ORF">SAMN05444271_1713</name>
</gene>
<protein>
    <submittedName>
        <fullName evidence="1">Uncharacterized protein</fullName>
    </submittedName>
</protein>
<keyword evidence="2" id="KW-1185">Reference proteome</keyword>
<name>A0A1H6YJN3_9EURY</name>
<dbReference type="Proteomes" id="UP000198888">
    <property type="component" value="Unassembled WGS sequence"/>
</dbReference>
<accession>A0A1H6YJN3</accession>
<feature type="non-terminal residue" evidence="1">
    <location>
        <position position="1"/>
    </location>
</feature>
<sequence length="157" mass="17831">LSKTENLRLREGLHLMELHDKHVNLQGFQQSHYNTIATDNLQQTLDEIENGNLETAETHRNQAFKSFRNGMATYGSTATNQAMKLFDVDSEDDLPEVHQKAVEANKKGHRLVLDMVDNLKPTDGEKPSSDRVDEIRTALEEGEYTVPPLEEFEQALP</sequence>
<evidence type="ECO:0000313" key="2">
    <source>
        <dbReference type="Proteomes" id="UP000198888"/>
    </source>
</evidence>
<evidence type="ECO:0000313" key="1">
    <source>
        <dbReference type="EMBL" id="SEJ39167.1"/>
    </source>
</evidence>
<organism evidence="1 2">
    <name type="scientific">Halohasta litchfieldiae</name>
    <dbReference type="NCBI Taxonomy" id="1073996"/>
    <lineage>
        <taxon>Archaea</taxon>
        <taxon>Methanobacteriati</taxon>
        <taxon>Methanobacteriota</taxon>
        <taxon>Stenosarchaea group</taxon>
        <taxon>Halobacteria</taxon>
        <taxon>Halobacteriales</taxon>
        <taxon>Haloferacaceae</taxon>
        <taxon>Halohasta</taxon>
    </lineage>
</organism>
<dbReference type="RefSeq" id="WP_218143720.1">
    <property type="nucleotide sequence ID" value="NZ_FNYR01000071.1"/>
</dbReference>
<dbReference type="EMBL" id="FNYR01000071">
    <property type="protein sequence ID" value="SEJ39167.1"/>
    <property type="molecule type" value="Genomic_DNA"/>
</dbReference>